<dbReference type="AlphaFoldDB" id="A0AAE1NDH5"/>
<reference evidence="3" key="1">
    <citation type="submission" date="2023-11" db="EMBL/GenBank/DDBJ databases">
        <title>Genome assemblies of two species of porcelain crab, Petrolisthes cinctipes and Petrolisthes manimaculis (Anomura: Porcellanidae).</title>
        <authorList>
            <person name="Angst P."/>
        </authorList>
    </citation>
    <scope>NUCLEOTIDE SEQUENCE</scope>
    <source>
        <strain evidence="3">PB745_02</strain>
        <tissue evidence="3">Gill</tissue>
    </source>
</reference>
<keyword evidence="2" id="KW-1133">Transmembrane helix</keyword>
<evidence type="ECO:0000256" key="1">
    <source>
        <dbReference type="SAM" id="MobiDB-lite"/>
    </source>
</evidence>
<feature type="compositionally biased region" description="Basic and acidic residues" evidence="1">
    <location>
        <begin position="174"/>
        <end position="185"/>
    </location>
</feature>
<feature type="region of interest" description="Disordered" evidence="1">
    <location>
        <begin position="154"/>
        <end position="185"/>
    </location>
</feature>
<dbReference type="EMBL" id="JAWZYT010006617">
    <property type="protein sequence ID" value="KAK4287858.1"/>
    <property type="molecule type" value="Genomic_DNA"/>
</dbReference>
<evidence type="ECO:0000313" key="4">
    <source>
        <dbReference type="Proteomes" id="UP001292094"/>
    </source>
</evidence>
<feature type="transmembrane region" description="Helical" evidence="2">
    <location>
        <begin position="20"/>
        <end position="41"/>
    </location>
</feature>
<dbReference type="Proteomes" id="UP001292094">
    <property type="component" value="Unassembled WGS sequence"/>
</dbReference>
<keyword evidence="4" id="KW-1185">Reference proteome</keyword>
<evidence type="ECO:0000313" key="3">
    <source>
        <dbReference type="EMBL" id="KAK4287858.1"/>
    </source>
</evidence>
<dbReference type="Pfam" id="PF10269">
    <property type="entry name" value="Tmemb_185A"/>
    <property type="match status" value="1"/>
</dbReference>
<feature type="transmembrane region" description="Helical" evidence="2">
    <location>
        <begin position="53"/>
        <end position="75"/>
    </location>
</feature>
<proteinExistence type="predicted"/>
<keyword evidence="2" id="KW-0812">Transmembrane</keyword>
<gene>
    <name evidence="3" type="ORF">Pmani_039084</name>
</gene>
<name>A0AAE1NDH5_9EUCA</name>
<feature type="transmembrane region" description="Helical" evidence="2">
    <location>
        <begin position="95"/>
        <end position="116"/>
    </location>
</feature>
<organism evidence="3 4">
    <name type="scientific">Petrolisthes manimaculis</name>
    <dbReference type="NCBI Taxonomy" id="1843537"/>
    <lineage>
        <taxon>Eukaryota</taxon>
        <taxon>Metazoa</taxon>
        <taxon>Ecdysozoa</taxon>
        <taxon>Arthropoda</taxon>
        <taxon>Crustacea</taxon>
        <taxon>Multicrustacea</taxon>
        <taxon>Malacostraca</taxon>
        <taxon>Eumalacostraca</taxon>
        <taxon>Eucarida</taxon>
        <taxon>Decapoda</taxon>
        <taxon>Pleocyemata</taxon>
        <taxon>Anomura</taxon>
        <taxon>Galatheoidea</taxon>
        <taxon>Porcellanidae</taxon>
        <taxon>Petrolisthes</taxon>
    </lineage>
</organism>
<dbReference type="PANTHER" id="PTHR13568">
    <property type="entry name" value="FAM11A, B PROTEIN"/>
    <property type="match status" value="1"/>
</dbReference>
<feature type="compositionally biased region" description="Polar residues" evidence="1">
    <location>
        <begin position="154"/>
        <end position="163"/>
    </location>
</feature>
<sequence length="201" mass="22493">MNLQSMFRDFNPGLEGQSYIQYRALLISLGLHLFLLMFEVLAADKLENHRHAWVSVFAPLILISIVSIAACIWAVKHDRSFEITLASKLNGNTSATYTSVVSPLYISYTTLILMSFTTKRANQWWFGLRKDVCQFLLGVCPLLQEYANISYSLPQDSRPSRTPQAAEAGLASGDNKRDGATSSRRLEHRVVVPALSLEVPD</sequence>
<dbReference type="InterPro" id="IPR019396">
    <property type="entry name" value="TM_Fragile-X-F-assoc"/>
</dbReference>
<accession>A0AAE1NDH5</accession>
<keyword evidence="2" id="KW-0472">Membrane</keyword>
<protein>
    <submittedName>
        <fullName evidence="3">Uncharacterized protein</fullName>
    </submittedName>
</protein>
<evidence type="ECO:0000256" key="2">
    <source>
        <dbReference type="SAM" id="Phobius"/>
    </source>
</evidence>
<dbReference type="PANTHER" id="PTHR13568:SF6">
    <property type="entry name" value="TRANSMEMBRANE PROTEIN 185A"/>
    <property type="match status" value="1"/>
</dbReference>
<comment type="caution">
    <text evidence="3">The sequence shown here is derived from an EMBL/GenBank/DDBJ whole genome shotgun (WGS) entry which is preliminary data.</text>
</comment>